<dbReference type="AlphaFoldDB" id="A0A9X1L236"/>
<dbReference type="Pfam" id="PF14322">
    <property type="entry name" value="SusD-like_3"/>
    <property type="match status" value="1"/>
</dbReference>
<evidence type="ECO:0000313" key="9">
    <source>
        <dbReference type="Proteomes" id="UP001139199"/>
    </source>
</evidence>
<feature type="domain" description="SusD-like N-terminal" evidence="7">
    <location>
        <begin position="96"/>
        <end position="208"/>
    </location>
</feature>
<evidence type="ECO:0000256" key="5">
    <source>
        <dbReference type="ARBA" id="ARBA00023237"/>
    </source>
</evidence>
<protein>
    <submittedName>
        <fullName evidence="8">RagB/SusD family nutrient uptake outer membrane protein</fullName>
    </submittedName>
</protein>
<dbReference type="EMBL" id="JAJAPW010000001">
    <property type="protein sequence ID" value="MCB4797249.1"/>
    <property type="molecule type" value="Genomic_DNA"/>
</dbReference>
<name>A0A9X1L236_9FLAO</name>
<organism evidence="8 9">
    <name type="scientific">Neotamlana laminarinivorans</name>
    <dbReference type="NCBI Taxonomy" id="2883124"/>
    <lineage>
        <taxon>Bacteria</taxon>
        <taxon>Pseudomonadati</taxon>
        <taxon>Bacteroidota</taxon>
        <taxon>Flavobacteriia</taxon>
        <taxon>Flavobacteriales</taxon>
        <taxon>Flavobacteriaceae</taxon>
        <taxon>Neotamlana</taxon>
    </lineage>
</organism>
<comment type="subcellular location">
    <subcellularLocation>
        <location evidence="1">Cell outer membrane</location>
    </subcellularLocation>
</comment>
<dbReference type="PROSITE" id="PS51257">
    <property type="entry name" value="PROKAR_LIPOPROTEIN"/>
    <property type="match status" value="1"/>
</dbReference>
<proteinExistence type="inferred from homology"/>
<evidence type="ECO:0000313" key="8">
    <source>
        <dbReference type="EMBL" id="MCB4797249.1"/>
    </source>
</evidence>
<reference evidence="8" key="1">
    <citation type="submission" date="2021-10" db="EMBL/GenBank/DDBJ databases">
        <title>Tamlana sargassums sp. nov., and Tamlana laminarinivorans sp. nov., two new bacteria isolated from the brown alga.</title>
        <authorList>
            <person name="Li J."/>
        </authorList>
    </citation>
    <scope>NUCLEOTIDE SEQUENCE</scope>
    <source>
        <strain evidence="8">PT2-4</strain>
    </source>
</reference>
<dbReference type="Pfam" id="PF07980">
    <property type="entry name" value="SusD_RagB"/>
    <property type="match status" value="1"/>
</dbReference>
<keyword evidence="5" id="KW-0998">Cell outer membrane</keyword>
<evidence type="ECO:0000256" key="1">
    <source>
        <dbReference type="ARBA" id="ARBA00004442"/>
    </source>
</evidence>
<evidence type="ECO:0000256" key="3">
    <source>
        <dbReference type="ARBA" id="ARBA00022729"/>
    </source>
</evidence>
<comment type="caution">
    <text evidence="8">The sequence shown here is derived from an EMBL/GenBank/DDBJ whole genome shotgun (WGS) entry which is preliminary data.</text>
</comment>
<keyword evidence="3" id="KW-0732">Signal</keyword>
<evidence type="ECO:0000256" key="4">
    <source>
        <dbReference type="ARBA" id="ARBA00023136"/>
    </source>
</evidence>
<comment type="similarity">
    <text evidence="2">Belongs to the SusD family.</text>
</comment>
<evidence type="ECO:0000256" key="2">
    <source>
        <dbReference type="ARBA" id="ARBA00006275"/>
    </source>
</evidence>
<accession>A0A9X1L236</accession>
<dbReference type="InterPro" id="IPR012944">
    <property type="entry name" value="SusD_RagB_dom"/>
</dbReference>
<feature type="domain" description="RagB/SusD" evidence="6">
    <location>
        <begin position="317"/>
        <end position="417"/>
    </location>
</feature>
<dbReference type="Gene3D" id="1.25.40.390">
    <property type="match status" value="1"/>
</dbReference>
<dbReference type="SUPFAM" id="SSF48452">
    <property type="entry name" value="TPR-like"/>
    <property type="match status" value="1"/>
</dbReference>
<dbReference type="RefSeq" id="WP_226539545.1">
    <property type="nucleotide sequence ID" value="NZ_JAJAPW010000001.1"/>
</dbReference>
<dbReference type="CDD" id="cd08977">
    <property type="entry name" value="SusD"/>
    <property type="match status" value="1"/>
</dbReference>
<dbReference type="InterPro" id="IPR033985">
    <property type="entry name" value="SusD-like_N"/>
</dbReference>
<dbReference type="GO" id="GO:0009279">
    <property type="term" value="C:cell outer membrane"/>
    <property type="evidence" value="ECO:0007669"/>
    <property type="project" value="UniProtKB-SubCell"/>
</dbReference>
<keyword evidence="9" id="KW-1185">Reference proteome</keyword>
<evidence type="ECO:0000259" key="7">
    <source>
        <dbReference type="Pfam" id="PF14322"/>
    </source>
</evidence>
<evidence type="ECO:0000259" key="6">
    <source>
        <dbReference type="Pfam" id="PF07980"/>
    </source>
</evidence>
<dbReference type="Proteomes" id="UP001139199">
    <property type="component" value="Unassembled WGS sequence"/>
</dbReference>
<dbReference type="InterPro" id="IPR011990">
    <property type="entry name" value="TPR-like_helical_dom_sf"/>
</dbReference>
<sequence>MKKIEIIYILLLSVFFVTSCDNDLDQTPPKDLESSALTEYEPVLYAAYYYQTGASTPLLIMGDFRADNMLMIEEPYPAFDRFNSDLAGGDLVEQFFRPFYSNLYKAILSANNVIDNSADDTEVSEAYFLRALSYFKLVTVFGDVTINLSPTPNTSDLSILERQPADDVYNNIIIPDLQAAISGLSNSEISEGRASQLAAQALLGKVYMYRGNYTSASPMLAAVVNNASGAGVTLESNFANVVVDENSEVIFATKFSSSISDAYSFASEFPIWFSGADTKSPLPLDPDLTAAFNESSANAGTTDLRKDLTIDEVNNTGIKYTGALEQDHIEMRLSDFILMYAEALNETTNATGAQSATILALLDDIRSRAGLPSLVGTATTQAEVRTAIAKERRLELALEGHRWFDLVRTNTVDEEMGEVINSNYYIFPIPTSEITATNGVITQNEGY</sequence>
<keyword evidence="4" id="KW-0472">Membrane</keyword>
<gene>
    <name evidence="8" type="ORF">LG649_00205</name>
</gene>